<accession>A0ABD7QRS1</accession>
<dbReference type="Pfam" id="PF00356">
    <property type="entry name" value="LacI"/>
    <property type="match status" value="1"/>
</dbReference>
<gene>
    <name evidence="5" type="ORF">EC841_1011314</name>
</gene>
<evidence type="ECO:0000259" key="4">
    <source>
        <dbReference type="PROSITE" id="PS50932"/>
    </source>
</evidence>
<keyword evidence="2" id="KW-0238">DNA-binding</keyword>
<keyword evidence="1" id="KW-0805">Transcription regulation</keyword>
<dbReference type="AlphaFoldDB" id="A0ABD7QRS1"/>
<dbReference type="GO" id="GO:0006355">
    <property type="term" value="P:regulation of DNA-templated transcription"/>
    <property type="evidence" value="ECO:0007669"/>
    <property type="project" value="UniProtKB-ARBA"/>
</dbReference>
<reference evidence="5 6" key="1">
    <citation type="submission" date="2019-03" db="EMBL/GenBank/DDBJ databases">
        <title>Genomic analyses of the natural microbiome of Caenorhabditis elegans.</title>
        <authorList>
            <person name="Samuel B."/>
        </authorList>
    </citation>
    <scope>NUCLEOTIDE SEQUENCE [LARGE SCALE GENOMIC DNA]</scope>
    <source>
        <strain evidence="5 6">JUb54</strain>
    </source>
</reference>
<dbReference type="InterPro" id="IPR010982">
    <property type="entry name" value="Lambda_DNA-bd_dom_sf"/>
</dbReference>
<keyword evidence="3" id="KW-0804">Transcription</keyword>
<evidence type="ECO:0000256" key="3">
    <source>
        <dbReference type="ARBA" id="ARBA00023163"/>
    </source>
</evidence>
<feature type="domain" description="HTH lacI-type" evidence="4">
    <location>
        <begin position="2"/>
        <end position="55"/>
    </location>
</feature>
<dbReference type="PROSITE" id="PS50932">
    <property type="entry name" value="HTH_LACI_2"/>
    <property type="match status" value="1"/>
</dbReference>
<dbReference type="SUPFAM" id="SSF47413">
    <property type="entry name" value="lambda repressor-like DNA-binding domains"/>
    <property type="match status" value="1"/>
</dbReference>
<dbReference type="Pfam" id="PF13377">
    <property type="entry name" value="Peripla_BP_3"/>
    <property type="match status" value="1"/>
</dbReference>
<dbReference type="EMBL" id="SLYQ01000001">
    <property type="protein sequence ID" value="TCQ77492.1"/>
    <property type="molecule type" value="Genomic_DNA"/>
</dbReference>
<dbReference type="InterPro" id="IPR046335">
    <property type="entry name" value="LacI/GalR-like_sensor"/>
</dbReference>
<dbReference type="Gene3D" id="3.40.50.2300">
    <property type="match status" value="2"/>
</dbReference>
<comment type="caution">
    <text evidence="5">The sequence shown here is derived from an EMBL/GenBank/DDBJ whole genome shotgun (WGS) entry which is preliminary data.</text>
</comment>
<dbReference type="RefSeq" id="WP_132511123.1">
    <property type="nucleotide sequence ID" value="NZ_SLYQ01000001.1"/>
</dbReference>
<evidence type="ECO:0000313" key="6">
    <source>
        <dbReference type="Proteomes" id="UP000295263"/>
    </source>
</evidence>
<dbReference type="PANTHER" id="PTHR30146">
    <property type="entry name" value="LACI-RELATED TRANSCRIPTIONAL REPRESSOR"/>
    <property type="match status" value="1"/>
</dbReference>
<dbReference type="Gene3D" id="1.10.260.40">
    <property type="entry name" value="lambda repressor-like DNA-binding domains"/>
    <property type="match status" value="1"/>
</dbReference>
<sequence length="340" mass="37389">MVKIKDIAKKANVSLSAVSIAINGKKGLSVETREKILKIAHELNYQQSSAREIRGVLRFLKIALHGETINEAHNLFISGYIDGLIEQAGKYGYALEVVGYDKKSVEEIVRSQNSGTLADGLIILGTEFEQGDFTPLRRLSVPFVIIDNVNDFLPFDFINMNNRAAIYNILHHFKRAGIEDIGLVYSDAHTPNFRQREQAFHELVPTIGLRSAEKNLVCVSPNARSAYEAMLSHIRTTGKIAQGYFCINDIVAYGCIRALHECGFRVPDDVSVIGFDDLPVSGVMEPALTTVKVGNKKLGAAAVDLLVSKIDAGRNNNHTSVLLSGELVKRNSVRQPCAKP</sequence>
<organism evidence="5 6">
    <name type="scientific">Raoultella ornithinolytica</name>
    <name type="common">Klebsiella ornithinolytica</name>
    <dbReference type="NCBI Taxonomy" id="54291"/>
    <lineage>
        <taxon>Bacteria</taxon>
        <taxon>Pseudomonadati</taxon>
        <taxon>Pseudomonadota</taxon>
        <taxon>Gammaproteobacteria</taxon>
        <taxon>Enterobacterales</taxon>
        <taxon>Enterobacteriaceae</taxon>
        <taxon>Klebsiella/Raoultella group</taxon>
        <taxon>Raoultella</taxon>
    </lineage>
</organism>
<dbReference type="PROSITE" id="PS00356">
    <property type="entry name" value="HTH_LACI_1"/>
    <property type="match status" value="1"/>
</dbReference>
<dbReference type="InterPro" id="IPR028082">
    <property type="entry name" value="Peripla_BP_I"/>
</dbReference>
<protein>
    <submittedName>
        <fullName evidence="5">LacI family transcriptional regulator</fullName>
    </submittedName>
</protein>
<proteinExistence type="predicted"/>
<dbReference type="Proteomes" id="UP000295263">
    <property type="component" value="Unassembled WGS sequence"/>
</dbReference>
<dbReference type="SUPFAM" id="SSF53822">
    <property type="entry name" value="Periplasmic binding protein-like I"/>
    <property type="match status" value="1"/>
</dbReference>
<dbReference type="SMART" id="SM00354">
    <property type="entry name" value="HTH_LACI"/>
    <property type="match status" value="1"/>
</dbReference>
<evidence type="ECO:0000313" key="5">
    <source>
        <dbReference type="EMBL" id="TCQ77492.1"/>
    </source>
</evidence>
<evidence type="ECO:0000256" key="2">
    <source>
        <dbReference type="ARBA" id="ARBA00023125"/>
    </source>
</evidence>
<evidence type="ECO:0000256" key="1">
    <source>
        <dbReference type="ARBA" id="ARBA00023015"/>
    </source>
</evidence>
<dbReference type="CDD" id="cd01392">
    <property type="entry name" value="HTH_LacI"/>
    <property type="match status" value="1"/>
</dbReference>
<dbReference type="PANTHER" id="PTHR30146:SF109">
    <property type="entry name" value="HTH-TYPE TRANSCRIPTIONAL REGULATOR GALS"/>
    <property type="match status" value="1"/>
</dbReference>
<dbReference type="GO" id="GO:0003677">
    <property type="term" value="F:DNA binding"/>
    <property type="evidence" value="ECO:0007669"/>
    <property type="project" value="UniProtKB-KW"/>
</dbReference>
<dbReference type="InterPro" id="IPR000843">
    <property type="entry name" value="HTH_LacI"/>
</dbReference>
<name>A0ABD7QRS1_RAOOR</name>